<dbReference type="EMBL" id="CM017614">
    <property type="protein sequence ID" value="TYI29686.1"/>
    <property type="molecule type" value="Genomic_DNA"/>
</dbReference>
<reference evidence="1 2" key="1">
    <citation type="submission" date="2019-07" db="EMBL/GenBank/DDBJ databases">
        <title>WGS assembly of Gossypium tomentosum.</title>
        <authorList>
            <person name="Chen Z.J."/>
            <person name="Sreedasyam A."/>
            <person name="Ando A."/>
            <person name="Song Q."/>
            <person name="De L."/>
            <person name="Hulse-Kemp A."/>
            <person name="Ding M."/>
            <person name="Ye W."/>
            <person name="Kirkbride R."/>
            <person name="Jenkins J."/>
            <person name="Plott C."/>
            <person name="Lovell J."/>
            <person name="Lin Y.-M."/>
            <person name="Vaughn R."/>
            <person name="Liu B."/>
            <person name="Li W."/>
            <person name="Simpson S."/>
            <person name="Scheffler B."/>
            <person name="Saski C."/>
            <person name="Grover C."/>
            <person name="Hu G."/>
            <person name="Conover J."/>
            <person name="Carlson J."/>
            <person name="Shu S."/>
            <person name="Boston L."/>
            <person name="Williams M."/>
            <person name="Peterson D."/>
            <person name="Mcgee K."/>
            <person name="Jones D."/>
            <person name="Wendel J."/>
            <person name="Stelly D."/>
            <person name="Grimwood J."/>
            <person name="Schmutz J."/>
        </authorList>
    </citation>
    <scope>NUCLEOTIDE SEQUENCE [LARGE SCALE GENOMIC DNA]</scope>
    <source>
        <strain evidence="1">7179.01</strain>
    </source>
</reference>
<gene>
    <name evidence="1" type="ORF">ES332_A05G334600v1</name>
</gene>
<protein>
    <submittedName>
        <fullName evidence="1">Uncharacterized protein</fullName>
    </submittedName>
</protein>
<evidence type="ECO:0000313" key="1">
    <source>
        <dbReference type="EMBL" id="TYI29686.1"/>
    </source>
</evidence>
<dbReference type="AlphaFoldDB" id="A0A5D2QML6"/>
<keyword evidence="2" id="KW-1185">Reference proteome</keyword>
<proteinExistence type="predicted"/>
<evidence type="ECO:0000313" key="2">
    <source>
        <dbReference type="Proteomes" id="UP000322667"/>
    </source>
</evidence>
<sequence length="84" mass="9927">MRLTQPYPANTNNKNNSYNRGMRAFFIVIVIGYKTEGRNFERGEEKHFANKINQKKNRIFESGRRIKTHLRFAIWVRSGVLSPI</sequence>
<accession>A0A5D2QML6</accession>
<dbReference type="Proteomes" id="UP000322667">
    <property type="component" value="Chromosome A05"/>
</dbReference>
<organism evidence="1 2">
    <name type="scientific">Gossypium tomentosum</name>
    <name type="common">Hawaiian cotton</name>
    <name type="synonym">Gossypium sandvicense</name>
    <dbReference type="NCBI Taxonomy" id="34277"/>
    <lineage>
        <taxon>Eukaryota</taxon>
        <taxon>Viridiplantae</taxon>
        <taxon>Streptophyta</taxon>
        <taxon>Embryophyta</taxon>
        <taxon>Tracheophyta</taxon>
        <taxon>Spermatophyta</taxon>
        <taxon>Magnoliopsida</taxon>
        <taxon>eudicotyledons</taxon>
        <taxon>Gunneridae</taxon>
        <taxon>Pentapetalae</taxon>
        <taxon>rosids</taxon>
        <taxon>malvids</taxon>
        <taxon>Malvales</taxon>
        <taxon>Malvaceae</taxon>
        <taxon>Malvoideae</taxon>
        <taxon>Gossypium</taxon>
    </lineage>
</organism>
<name>A0A5D2QML6_GOSTO</name>